<dbReference type="AlphaFoldDB" id="A0A382JGI4"/>
<name>A0A382JGI4_9ZZZZ</name>
<dbReference type="EMBL" id="UINC01074018">
    <property type="protein sequence ID" value="SVC10828.1"/>
    <property type="molecule type" value="Genomic_DNA"/>
</dbReference>
<gene>
    <name evidence="1" type="ORF">METZ01_LOCUS263682</name>
</gene>
<evidence type="ECO:0000313" key="1">
    <source>
        <dbReference type="EMBL" id="SVC10828.1"/>
    </source>
</evidence>
<sequence>MDWGELFRSECRIKFTDLRQIEQDFNFLFLTEIEGHALVWIFQHDVGEIPAASCARPFPHSSFRLLNLHS</sequence>
<accession>A0A382JGI4</accession>
<protein>
    <submittedName>
        <fullName evidence="1">Uncharacterized protein</fullName>
    </submittedName>
</protein>
<proteinExistence type="predicted"/>
<reference evidence="1" key="1">
    <citation type="submission" date="2018-05" db="EMBL/GenBank/DDBJ databases">
        <authorList>
            <person name="Lanie J.A."/>
            <person name="Ng W.-L."/>
            <person name="Kazmierczak K.M."/>
            <person name="Andrzejewski T.M."/>
            <person name="Davidsen T.M."/>
            <person name="Wayne K.J."/>
            <person name="Tettelin H."/>
            <person name="Glass J.I."/>
            <person name="Rusch D."/>
            <person name="Podicherti R."/>
            <person name="Tsui H.-C.T."/>
            <person name="Winkler M.E."/>
        </authorList>
    </citation>
    <scope>NUCLEOTIDE SEQUENCE</scope>
</reference>
<organism evidence="1">
    <name type="scientific">marine metagenome</name>
    <dbReference type="NCBI Taxonomy" id="408172"/>
    <lineage>
        <taxon>unclassified sequences</taxon>
        <taxon>metagenomes</taxon>
        <taxon>ecological metagenomes</taxon>
    </lineage>
</organism>